<keyword evidence="6" id="KW-1185">Reference proteome</keyword>
<dbReference type="PANTHER" id="PTHR37165:SF1">
    <property type="entry name" value="TYPE 1 ENCAPSULIN SHELL PROTEIN"/>
    <property type="match status" value="1"/>
</dbReference>
<organism evidence="5 6">
    <name type="scientific">Thermithiobacillus plumbiphilus</name>
    <dbReference type="NCBI Taxonomy" id="1729899"/>
    <lineage>
        <taxon>Bacteria</taxon>
        <taxon>Pseudomonadati</taxon>
        <taxon>Pseudomonadota</taxon>
        <taxon>Acidithiobacillia</taxon>
        <taxon>Acidithiobacillales</taxon>
        <taxon>Thermithiobacillaceae</taxon>
        <taxon>Thermithiobacillus</taxon>
    </lineage>
</organism>
<dbReference type="InterPro" id="IPR051429">
    <property type="entry name" value="Encapsulin_nc"/>
</dbReference>
<evidence type="ECO:0000256" key="3">
    <source>
        <dbReference type="ARBA" id="ARBA00033787"/>
    </source>
</evidence>
<evidence type="ECO:0000313" key="6">
    <source>
        <dbReference type="Proteomes" id="UP001446205"/>
    </source>
</evidence>
<keyword evidence="3" id="KW-1284">Encapsulin nanocompartment</keyword>
<dbReference type="Pfam" id="PF04454">
    <property type="entry name" value="Linocin_M18"/>
    <property type="match status" value="1"/>
</dbReference>
<comment type="caution">
    <text evidence="5">The sequence shown here is derived from an EMBL/GenBank/DDBJ whole genome shotgun (WGS) entry which is preliminary data.</text>
</comment>
<dbReference type="EMBL" id="JBBPCO010000008">
    <property type="protein sequence ID" value="MEK8089994.1"/>
    <property type="molecule type" value="Genomic_DNA"/>
</dbReference>
<feature type="region of interest" description="Disordered" evidence="4">
    <location>
        <begin position="264"/>
        <end position="289"/>
    </location>
</feature>
<sequence length="289" mass="31387">MEISIPHFDDSIASRMETVIAAAAREVLTARRILPVEGPFGEGFTALEVGNDDLRHHDNDHDAITVVSRSLSVPLIFRRFALGRRQVAAHLEQGMPLDLTPVRQATLSVCAREEALIYQGDAALGLPGLSTVEGRNHLDGGDWCNVEQVLRDVLDAVTLLDERGYRGPYALALAPRLHNLLFRRYPDGSDLVQAEHLKEICTAGIFKADMPGAVVLSPEAGTLLIGEDLHVDYTLADPAHFYFSVRESLVLKVDAPGAICTIRPAGTQEQSSSNTDANAEVGRHPKQSG</sequence>
<protein>
    <submittedName>
        <fullName evidence="5">Family 1 encapsulin nanocompartment shell protein</fullName>
    </submittedName>
</protein>
<comment type="subcellular location">
    <subcellularLocation>
        <location evidence="1">Encapsulin nanocompartment</location>
    </subcellularLocation>
</comment>
<dbReference type="NCBIfam" id="NF041155">
    <property type="entry name" value="encap_f1"/>
    <property type="match status" value="1"/>
</dbReference>
<feature type="compositionally biased region" description="Polar residues" evidence="4">
    <location>
        <begin position="267"/>
        <end position="277"/>
    </location>
</feature>
<comment type="similarity">
    <text evidence="2">Belongs to the encapsulin family. Family 1 subfamily.</text>
</comment>
<dbReference type="PANTHER" id="PTHR37165">
    <property type="entry name" value="PEPTIDASE U56 FAMILY"/>
    <property type="match status" value="1"/>
</dbReference>
<evidence type="ECO:0000256" key="4">
    <source>
        <dbReference type="SAM" id="MobiDB-lite"/>
    </source>
</evidence>
<dbReference type="RefSeq" id="WP_341371051.1">
    <property type="nucleotide sequence ID" value="NZ_JBBPCO010000008.1"/>
</dbReference>
<gene>
    <name evidence="5" type="ORF">WOB96_09460</name>
</gene>
<dbReference type="Gene3D" id="3.30.2400.30">
    <property type="match status" value="1"/>
</dbReference>
<reference evidence="5 6" key="1">
    <citation type="submission" date="2024-04" db="EMBL/GenBank/DDBJ databases">
        <authorList>
            <person name="Abashina T."/>
            <person name="Shaikin A."/>
        </authorList>
    </citation>
    <scope>NUCLEOTIDE SEQUENCE [LARGE SCALE GENOMIC DNA]</scope>
    <source>
        <strain evidence="5 6">AAFK</strain>
    </source>
</reference>
<proteinExistence type="inferred from homology"/>
<evidence type="ECO:0000256" key="2">
    <source>
        <dbReference type="ARBA" id="ARBA00033743"/>
    </source>
</evidence>
<dbReference type="Gene3D" id="3.30.2320.10">
    <property type="entry name" value="hypothetical protein PF0899 domain"/>
    <property type="match status" value="1"/>
</dbReference>
<accession>A0ABU9D8Y7</accession>
<dbReference type="Proteomes" id="UP001446205">
    <property type="component" value="Unassembled WGS sequence"/>
</dbReference>
<dbReference type="InterPro" id="IPR007544">
    <property type="entry name" value="ENCAP"/>
</dbReference>
<evidence type="ECO:0000256" key="1">
    <source>
        <dbReference type="ARBA" id="ARBA00033738"/>
    </source>
</evidence>
<evidence type="ECO:0000313" key="5">
    <source>
        <dbReference type="EMBL" id="MEK8089994.1"/>
    </source>
</evidence>
<name>A0ABU9D8Y7_9PROT</name>